<name>A0ABQ1MWN9_9BACT</name>
<proteinExistence type="predicted"/>
<evidence type="ECO:0000256" key="1">
    <source>
        <dbReference type="SAM" id="Phobius"/>
    </source>
</evidence>
<dbReference type="Proteomes" id="UP000636010">
    <property type="component" value="Unassembled WGS sequence"/>
</dbReference>
<protein>
    <submittedName>
        <fullName evidence="2">Uncharacterized protein</fullName>
    </submittedName>
</protein>
<gene>
    <name evidence="2" type="ORF">GCM10011506_37660</name>
</gene>
<keyword evidence="1" id="KW-0472">Membrane</keyword>
<organism evidence="2 3">
    <name type="scientific">Marivirga lumbricoides</name>
    <dbReference type="NCBI Taxonomy" id="1046115"/>
    <lineage>
        <taxon>Bacteria</taxon>
        <taxon>Pseudomonadati</taxon>
        <taxon>Bacteroidota</taxon>
        <taxon>Cytophagia</taxon>
        <taxon>Cytophagales</taxon>
        <taxon>Marivirgaceae</taxon>
        <taxon>Marivirga</taxon>
    </lineage>
</organism>
<comment type="caution">
    <text evidence="2">The sequence shown here is derived from an EMBL/GenBank/DDBJ whole genome shotgun (WGS) entry which is preliminary data.</text>
</comment>
<keyword evidence="1" id="KW-0812">Transmembrane</keyword>
<evidence type="ECO:0000313" key="2">
    <source>
        <dbReference type="EMBL" id="GGC48460.1"/>
    </source>
</evidence>
<feature type="transmembrane region" description="Helical" evidence="1">
    <location>
        <begin position="148"/>
        <end position="169"/>
    </location>
</feature>
<keyword evidence="1" id="KW-1133">Transmembrane helix</keyword>
<reference evidence="3" key="1">
    <citation type="journal article" date="2019" name="Int. J. Syst. Evol. Microbiol.">
        <title>The Global Catalogue of Microorganisms (GCM) 10K type strain sequencing project: providing services to taxonomists for standard genome sequencing and annotation.</title>
        <authorList>
            <consortium name="The Broad Institute Genomics Platform"/>
            <consortium name="The Broad Institute Genome Sequencing Center for Infectious Disease"/>
            <person name="Wu L."/>
            <person name="Ma J."/>
        </authorList>
    </citation>
    <scope>NUCLEOTIDE SEQUENCE [LARGE SCALE GENOMIC DNA]</scope>
    <source>
        <strain evidence="3">CGMCC 1.10832</strain>
    </source>
</reference>
<keyword evidence="3" id="KW-1185">Reference proteome</keyword>
<evidence type="ECO:0000313" key="3">
    <source>
        <dbReference type="Proteomes" id="UP000636010"/>
    </source>
</evidence>
<accession>A0ABQ1MWN9</accession>
<feature type="transmembrane region" description="Helical" evidence="1">
    <location>
        <begin position="125"/>
        <end position="142"/>
    </location>
</feature>
<feature type="transmembrane region" description="Helical" evidence="1">
    <location>
        <begin position="71"/>
        <end position="88"/>
    </location>
</feature>
<dbReference type="EMBL" id="BMEC01000013">
    <property type="protein sequence ID" value="GGC48460.1"/>
    <property type="molecule type" value="Genomic_DNA"/>
</dbReference>
<feature type="transmembrane region" description="Helical" evidence="1">
    <location>
        <begin position="46"/>
        <end position="65"/>
    </location>
</feature>
<sequence length="194" mass="22559">MQAMEFEEMTKIWDQQTKKTMFVINEKALNNRIKAKLRGSERMNNINDFGLIAISICTAAMVLIIKTISTWNLVTAVILLLISFYIIANRLRREKRSRQFDLSLLGGVNHAIENINFEIRRSKTFILWFLLPLSVPSFMNLAQKEASIWIWLLVIGGFFLAYFVTRLGLQRSLIPKKRNLEILKEKLLEAPQDI</sequence>